<evidence type="ECO:0000313" key="1">
    <source>
        <dbReference type="EMBL" id="MFD2693244.1"/>
    </source>
</evidence>
<protein>
    <submittedName>
        <fullName evidence="1">Uncharacterized protein</fullName>
    </submittedName>
</protein>
<gene>
    <name evidence="1" type="ORF">ACFSUE_06315</name>
</gene>
<evidence type="ECO:0000313" key="2">
    <source>
        <dbReference type="Proteomes" id="UP001597399"/>
    </source>
</evidence>
<reference evidence="2" key="1">
    <citation type="journal article" date="2019" name="Int. J. Syst. Evol. Microbiol.">
        <title>The Global Catalogue of Microorganisms (GCM) 10K type strain sequencing project: providing services to taxonomists for standard genome sequencing and annotation.</title>
        <authorList>
            <consortium name="The Broad Institute Genomics Platform"/>
            <consortium name="The Broad Institute Genome Sequencing Center for Infectious Disease"/>
            <person name="Wu L."/>
            <person name="Ma J."/>
        </authorList>
    </citation>
    <scope>NUCLEOTIDE SEQUENCE [LARGE SCALE GENOMIC DNA]</scope>
    <source>
        <strain evidence="2">TISTR 2466</strain>
    </source>
</reference>
<comment type="caution">
    <text evidence="1">The sequence shown here is derived from an EMBL/GenBank/DDBJ whole genome shotgun (WGS) entry which is preliminary data.</text>
</comment>
<dbReference type="EMBL" id="JBHUMQ010000015">
    <property type="protein sequence ID" value="MFD2693244.1"/>
    <property type="molecule type" value="Genomic_DNA"/>
</dbReference>
<organism evidence="1 2">
    <name type="scientific">Sporolactobacillus shoreicorticis</name>
    <dbReference type="NCBI Taxonomy" id="1923877"/>
    <lineage>
        <taxon>Bacteria</taxon>
        <taxon>Bacillati</taxon>
        <taxon>Bacillota</taxon>
        <taxon>Bacilli</taxon>
        <taxon>Bacillales</taxon>
        <taxon>Sporolactobacillaceae</taxon>
        <taxon>Sporolactobacillus</taxon>
    </lineage>
</organism>
<proteinExistence type="predicted"/>
<sequence length="67" mass="7607">MEPWLLRKSLFDANKPIINAYHSVVTAGNPVKIILIRPHERAAFNLLMDYWHKGVTNHGRATAATCH</sequence>
<accession>A0ABW5S1N7</accession>
<dbReference type="RefSeq" id="WP_253058229.1">
    <property type="nucleotide sequence ID" value="NZ_JAMXWM010000002.1"/>
</dbReference>
<keyword evidence="2" id="KW-1185">Reference proteome</keyword>
<dbReference type="Proteomes" id="UP001597399">
    <property type="component" value="Unassembled WGS sequence"/>
</dbReference>
<name>A0ABW5S1N7_9BACL</name>